<evidence type="ECO:0000256" key="1">
    <source>
        <dbReference type="ARBA" id="ARBA00022741"/>
    </source>
</evidence>
<dbReference type="Proteomes" id="UP000253307">
    <property type="component" value="Unassembled WGS sequence"/>
</dbReference>
<name>A0A368BYG1_9GAMM</name>
<dbReference type="NCBIfam" id="NF040713">
    <property type="entry name" value="ZapE"/>
    <property type="match status" value="1"/>
</dbReference>
<dbReference type="AlphaFoldDB" id="A0A368BYG1"/>
<dbReference type="InterPro" id="IPR027417">
    <property type="entry name" value="P-loop_NTPase"/>
</dbReference>
<evidence type="ECO:0000256" key="2">
    <source>
        <dbReference type="ARBA" id="ARBA00022840"/>
    </source>
</evidence>
<accession>A0A368BYG1</accession>
<gene>
    <name evidence="3" type="ORF">DBW96_00870</name>
</gene>
<dbReference type="GO" id="GO:0016887">
    <property type="term" value="F:ATP hydrolysis activity"/>
    <property type="evidence" value="ECO:0007669"/>
    <property type="project" value="InterPro"/>
</dbReference>
<dbReference type="Gene3D" id="3.40.50.300">
    <property type="entry name" value="P-loop containing nucleotide triphosphate hydrolases"/>
    <property type="match status" value="1"/>
</dbReference>
<organism evidence="3 4">
    <name type="scientific">SAR86 cluster bacterium</name>
    <dbReference type="NCBI Taxonomy" id="2030880"/>
    <lineage>
        <taxon>Bacteria</taxon>
        <taxon>Pseudomonadati</taxon>
        <taxon>Pseudomonadota</taxon>
        <taxon>Gammaproteobacteria</taxon>
        <taxon>SAR86 cluster</taxon>
    </lineage>
</organism>
<dbReference type="GO" id="GO:0051301">
    <property type="term" value="P:cell division"/>
    <property type="evidence" value="ECO:0007669"/>
    <property type="project" value="UniProtKB-KW"/>
</dbReference>
<evidence type="ECO:0000313" key="3">
    <source>
        <dbReference type="EMBL" id="RCL42370.1"/>
    </source>
</evidence>
<keyword evidence="1" id="KW-0547">Nucleotide-binding</keyword>
<sequence length="342" mass="39693">MISVSILDEFKKKDIKLDSKQVEFLNLVEVSIKQDKKIFSFLRSKKIPSIYLYGGVGIGKTILLKSIASKLNHEFEFIHFTNFMNHIKKKLDKLDGQKNPLDKVIDELKDQKRLIFIDEFQVEDVADAMIIAEIMPKLSLKEIPLFISSNSSVDELYQNGLQREKLIKSLQFIKNDFLYHHLDSTKDYRKTNSSLLNTDSSNENEIIKLIESYFGERVKLDNELILNDRAFTVKGVTAECLWVDLKSFFSSPVATQDFNLLCRDFNWIFLSNISILNDESMDLVRRLIAFVDIAYIAKTKIKFFYPAADLPHIYDGKGLLNLWERTASRLIEMSSQEYITKN</sequence>
<keyword evidence="3" id="KW-0131">Cell cycle</keyword>
<reference evidence="3 4" key="1">
    <citation type="journal article" date="2018" name="Microbiome">
        <title>Fine metagenomic profile of the Mediterranean stratified and mixed water columns revealed by assembly and recruitment.</title>
        <authorList>
            <person name="Haro-Moreno J.M."/>
            <person name="Lopez-Perez M."/>
            <person name="De La Torre J.R."/>
            <person name="Picazo A."/>
            <person name="Camacho A."/>
            <person name="Rodriguez-Valera F."/>
        </authorList>
    </citation>
    <scope>NUCLEOTIDE SEQUENCE [LARGE SCALE GENOMIC DNA]</scope>
    <source>
        <strain evidence="3">MED-G82</strain>
    </source>
</reference>
<dbReference type="EMBL" id="QOPE01000004">
    <property type="protein sequence ID" value="RCL42370.1"/>
    <property type="molecule type" value="Genomic_DNA"/>
</dbReference>
<dbReference type="PANTHER" id="PTHR12169:SF6">
    <property type="entry name" value="AFG1-LIKE ATPASE"/>
    <property type="match status" value="1"/>
</dbReference>
<keyword evidence="2" id="KW-0067">ATP-binding</keyword>
<keyword evidence="3" id="KW-0132">Cell division</keyword>
<comment type="caution">
    <text evidence="3">The sequence shown here is derived from an EMBL/GenBank/DDBJ whole genome shotgun (WGS) entry which is preliminary data.</text>
</comment>
<dbReference type="Pfam" id="PF03969">
    <property type="entry name" value="AFG1_ATPase"/>
    <property type="match status" value="1"/>
</dbReference>
<dbReference type="InterPro" id="IPR005654">
    <property type="entry name" value="ATPase_AFG1-like"/>
</dbReference>
<dbReference type="SUPFAM" id="SSF52540">
    <property type="entry name" value="P-loop containing nucleoside triphosphate hydrolases"/>
    <property type="match status" value="1"/>
</dbReference>
<dbReference type="GO" id="GO:0005524">
    <property type="term" value="F:ATP binding"/>
    <property type="evidence" value="ECO:0007669"/>
    <property type="project" value="UniProtKB-KW"/>
</dbReference>
<dbReference type="GO" id="GO:0005737">
    <property type="term" value="C:cytoplasm"/>
    <property type="evidence" value="ECO:0007669"/>
    <property type="project" value="TreeGrafter"/>
</dbReference>
<dbReference type="PANTHER" id="PTHR12169">
    <property type="entry name" value="ATPASE N2B"/>
    <property type="match status" value="1"/>
</dbReference>
<proteinExistence type="predicted"/>
<evidence type="ECO:0000313" key="4">
    <source>
        <dbReference type="Proteomes" id="UP000253307"/>
    </source>
</evidence>
<protein>
    <submittedName>
        <fullName evidence="3">Cell division protein ZapE</fullName>
    </submittedName>
</protein>